<reference evidence="7 8" key="2">
    <citation type="journal article" date="2009" name="Genome Res.">
        <title>Ortho-proteogenomics: multiple proteomes investigation through orthology and a new MS-based protocol.</title>
        <authorList>
            <person name="Gallien S."/>
            <person name="Perrodou E."/>
            <person name="Carapito C."/>
            <person name="Deshayes C."/>
            <person name="Reyrat J.M."/>
            <person name="Van Dorsselaer A."/>
            <person name="Poch O."/>
            <person name="Schaeffer C."/>
            <person name="Lecompte O."/>
        </authorList>
    </citation>
    <scope>NUCLEOTIDE SEQUENCE [LARGE SCALE GENOMIC DNA]</scope>
    <source>
        <strain evidence="8">ATCC 700084 / mc(2)155</strain>
    </source>
</reference>
<comment type="pathway">
    <text evidence="1">Cell wall biogenesis; cell wall polysaccharide biosynthesis.</text>
</comment>
<dbReference type="Proteomes" id="UP000006158">
    <property type="component" value="Chromosome"/>
</dbReference>
<accession>I7FI58</accession>
<comment type="similarity">
    <text evidence="2">Belongs to the glycosyltransferase 2 family.</text>
</comment>
<evidence type="ECO:0000313" key="7">
    <source>
        <dbReference type="EMBL" id="AFP41065.1"/>
    </source>
</evidence>
<dbReference type="CDD" id="cd00761">
    <property type="entry name" value="Glyco_tranf_GTA_type"/>
    <property type="match status" value="1"/>
</dbReference>
<proteinExistence type="inferred from homology"/>
<dbReference type="AlphaFoldDB" id="I7FI58"/>
<evidence type="ECO:0000256" key="2">
    <source>
        <dbReference type="ARBA" id="ARBA00006739"/>
    </source>
</evidence>
<dbReference type="EMBL" id="CP001663">
    <property type="protein sequence ID" value="AFP41065.1"/>
    <property type="molecule type" value="Genomic_DNA"/>
</dbReference>
<dbReference type="PANTHER" id="PTHR43179:SF12">
    <property type="entry name" value="GALACTOFURANOSYLTRANSFERASE GLFT2"/>
    <property type="match status" value="1"/>
</dbReference>
<name>I7FI58_MYCS2</name>
<dbReference type="PATRIC" id="fig|246196.56.peg.4715"/>
<organism evidence="7 8">
    <name type="scientific">Mycolicibacterium smegmatis (strain ATCC 700084 / mc(2)155)</name>
    <name type="common">Mycobacterium smegmatis</name>
    <dbReference type="NCBI Taxonomy" id="246196"/>
    <lineage>
        <taxon>Bacteria</taxon>
        <taxon>Bacillati</taxon>
        <taxon>Actinomycetota</taxon>
        <taxon>Actinomycetes</taxon>
        <taxon>Mycobacteriales</taxon>
        <taxon>Mycobacteriaceae</taxon>
        <taxon>Mycolicibacterium</taxon>
    </lineage>
</organism>
<dbReference type="InterPro" id="IPR001173">
    <property type="entry name" value="Glyco_trans_2-like"/>
</dbReference>
<dbReference type="KEGG" id="msg:MSMEI_4615"/>
<keyword evidence="5" id="KW-0961">Cell wall biogenesis/degradation</keyword>
<dbReference type="GO" id="GO:0071555">
    <property type="term" value="P:cell wall organization"/>
    <property type="evidence" value="ECO:0007669"/>
    <property type="project" value="UniProtKB-KW"/>
</dbReference>
<dbReference type="SUPFAM" id="SSF53448">
    <property type="entry name" value="Nucleotide-diphospho-sugar transferases"/>
    <property type="match status" value="1"/>
</dbReference>
<evidence type="ECO:0000256" key="3">
    <source>
        <dbReference type="ARBA" id="ARBA00022676"/>
    </source>
</evidence>
<dbReference type="Gene3D" id="3.90.550.10">
    <property type="entry name" value="Spore Coat Polysaccharide Biosynthesis Protein SpsA, Chain A"/>
    <property type="match status" value="1"/>
</dbReference>
<dbReference type="PANTHER" id="PTHR43179">
    <property type="entry name" value="RHAMNOSYLTRANSFERASE WBBL"/>
    <property type="match status" value="1"/>
</dbReference>
<keyword evidence="4" id="KW-0808">Transferase</keyword>
<evidence type="ECO:0000256" key="5">
    <source>
        <dbReference type="ARBA" id="ARBA00023316"/>
    </source>
</evidence>
<feature type="domain" description="Glycosyltransferase 2-like" evidence="6">
    <location>
        <begin position="23"/>
        <end position="118"/>
    </location>
</feature>
<evidence type="ECO:0000256" key="1">
    <source>
        <dbReference type="ARBA" id="ARBA00004776"/>
    </source>
</evidence>
<sequence>MTTRSPASSTRSTMGTKTPVVAAIPNYNMGHNLNRLLPEVLAQGYDAVYVLDDASTDDSADVVRQFGSDVKFVRSPRNQGAGANRNQIIDCVDDKTLIHFVDADMELRTDRIPDTAREVFARYEHRGVGMIGGLVCRHDGTQEPHNYGAVFSAWGGLTSGLPLMIDRLRDRPRLAAAAQRIAAPLMKEWPDVLATPRPTPAYWLHEGNMLVDSGVLRSLGGYDPDLRCHEAQDLAIRMEKRGIGRQFDPDIKVVHLHIDVRGKNRNRWANHAVRQLIRKHGVMRWLCDR</sequence>
<dbReference type="GO" id="GO:0016757">
    <property type="term" value="F:glycosyltransferase activity"/>
    <property type="evidence" value="ECO:0007669"/>
    <property type="project" value="UniProtKB-KW"/>
</dbReference>
<gene>
    <name evidence="7" type="ordered locus">MSMEI_4615</name>
</gene>
<keyword evidence="3" id="KW-0328">Glycosyltransferase</keyword>
<reference evidence="7 8" key="1">
    <citation type="journal article" date="2007" name="Genome Biol.">
        <title>Interrupted coding sequences in Mycobacterium smegmatis: authentic mutations or sequencing errors?</title>
        <authorList>
            <person name="Deshayes C."/>
            <person name="Perrodou E."/>
            <person name="Gallien S."/>
            <person name="Euphrasie D."/>
            <person name="Schaeffer C."/>
            <person name="Van-Dorsselaer A."/>
            <person name="Poch O."/>
            <person name="Lecompte O."/>
            <person name="Reyrat J.M."/>
        </authorList>
    </citation>
    <scope>NUCLEOTIDE SEQUENCE [LARGE SCALE GENOMIC DNA]</scope>
    <source>
        <strain evidence="8">ATCC 700084 / mc(2)155</strain>
    </source>
</reference>
<evidence type="ECO:0000256" key="4">
    <source>
        <dbReference type="ARBA" id="ARBA00022679"/>
    </source>
</evidence>
<dbReference type="Pfam" id="PF00535">
    <property type="entry name" value="Glycos_transf_2"/>
    <property type="match status" value="1"/>
</dbReference>
<evidence type="ECO:0000313" key="8">
    <source>
        <dbReference type="Proteomes" id="UP000006158"/>
    </source>
</evidence>
<protein>
    <recommendedName>
        <fullName evidence="6">Glycosyltransferase 2-like domain-containing protein</fullName>
    </recommendedName>
</protein>
<dbReference type="InterPro" id="IPR029044">
    <property type="entry name" value="Nucleotide-diphossugar_trans"/>
</dbReference>
<evidence type="ECO:0000259" key="6">
    <source>
        <dbReference type="Pfam" id="PF00535"/>
    </source>
</evidence>